<dbReference type="InterPro" id="IPR051538">
    <property type="entry name" value="Acyl-CoA_Synth/Transferase"/>
</dbReference>
<dbReference type="InterPro" id="IPR003781">
    <property type="entry name" value="CoA-bd"/>
</dbReference>
<dbReference type="Pfam" id="PF13380">
    <property type="entry name" value="CoA_binding_2"/>
    <property type="match status" value="1"/>
</dbReference>
<dbReference type="PANTHER" id="PTHR43334">
    <property type="entry name" value="ACETATE--COA LIGASE [ADP-FORMING]"/>
    <property type="match status" value="1"/>
</dbReference>
<dbReference type="OrthoDB" id="2084337at2"/>
<keyword evidence="1" id="KW-0436">Ligase</keyword>
<dbReference type="Proteomes" id="UP000019109">
    <property type="component" value="Unassembled WGS sequence"/>
</dbReference>
<evidence type="ECO:0000313" key="6">
    <source>
        <dbReference type="Proteomes" id="UP000019109"/>
    </source>
</evidence>
<evidence type="ECO:0000313" key="5">
    <source>
        <dbReference type="EMBL" id="GAE86697.1"/>
    </source>
</evidence>
<gene>
    <name evidence="5" type="ORF">JCM21531_18</name>
</gene>
<evidence type="ECO:0000256" key="3">
    <source>
        <dbReference type="ARBA" id="ARBA00022840"/>
    </source>
</evidence>
<keyword evidence="2" id="KW-0547">Nucleotide-binding</keyword>
<proteinExistence type="predicted"/>
<accession>W4V0S7</accession>
<sequence length="143" mass="16036">MAISMKNFFTDNQVAFIGFSSNPNSFSRKVYNDFVKAGIKVYPVNSKKFSEDGLEIYTDIGQLPQVPECVYILLNKENTKKAVERLKGKGIKKILFHSADTVDESTLNECKKMGIEAVVACPRMFLSNGLIHRLHGFIAGVKR</sequence>
<evidence type="ECO:0000259" key="4">
    <source>
        <dbReference type="SMART" id="SM00881"/>
    </source>
</evidence>
<keyword evidence="6" id="KW-1185">Reference proteome</keyword>
<dbReference type="InterPro" id="IPR036291">
    <property type="entry name" value="NAD(P)-bd_dom_sf"/>
</dbReference>
<protein>
    <submittedName>
        <fullName evidence="5">CoA-binding domain protein</fullName>
    </submittedName>
</protein>
<dbReference type="RefSeq" id="WP_038286483.1">
    <property type="nucleotide sequence ID" value="NZ_BAVR01000001.1"/>
</dbReference>
<dbReference type="GO" id="GO:0005524">
    <property type="term" value="F:ATP binding"/>
    <property type="evidence" value="ECO:0007669"/>
    <property type="project" value="UniProtKB-KW"/>
</dbReference>
<reference evidence="5" key="1">
    <citation type="journal article" date="2014" name="Genome Announc.">
        <title>Draft Genome Sequence of Clostridium straminisolvens Strain JCM 21531T, Isolated from a Cellulose-Degrading Bacterial Community.</title>
        <authorList>
            <person name="Yuki M."/>
            <person name="Oshima K."/>
            <person name="Suda W."/>
            <person name="Sakamoto M."/>
            <person name="Kitamura K."/>
            <person name="Iida T."/>
            <person name="Hattori M."/>
            <person name="Ohkuma M."/>
        </authorList>
    </citation>
    <scope>NUCLEOTIDE SEQUENCE [LARGE SCALE GENOMIC DNA]</scope>
    <source>
        <strain evidence="5">JCM 21531</strain>
    </source>
</reference>
<dbReference type="SMART" id="SM00881">
    <property type="entry name" value="CoA_binding"/>
    <property type="match status" value="1"/>
</dbReference>
<dbReference type="SUPFAM" id="SSF51735">
    <property type="entry name" value="NAD(P)-binding Rossmann-fold domains"/>
    <property type="match status" value="1"/>
</dbReference>
<dbReference type="EMBL" id="BAVR01000001">
    <property type="protein sequence ID" value="GAE86697.1"/>
    <property type="molecule type" value="Genomic_DNA"/>
</dbReference>
<name>W4V0S7_9FIRM</name>
<dbReference type="AlphaFoldDB" id="W4V0S7"/>
<dbReference type="PANTHER" id="PTHR43334:SF1">
    <property type="entry name" value="3-HYDROXYPROPIONATE--COA LIGASE [ADP-FORMING]"/>
    <property type="match status" value="1"/>
</dbReference>
<dbReference type="GO" id="GO:0016874">
    <property type="term" value="F:ligase activity"/>
    <property type="evidence" value="ECO:0007669"/>
    <property type="project" value="UniProtKB-KW"/>
</dbReference>
<dbReference type="STRING" id="1294263.JCM21531_18"/>
<evidence type="ECO:0000256" key="2">
    <source>
        <dbReference type="ARBA" id="ARBA00022741"/>
    </source>
</evidence>
<evidence type="ECO:0000256" key="1">
    <source>
        <dbReference type="ARBA" id="ARBA00022598"/>
    </source>
</evidence>
<comment type="caution">
    <text evidence="5">The sequence shown here is derived from an EMBL/GenBank/DDBJ whole genome shotgun (WGS) entry which is preliminary data.</text>
</comment>
<dbReference type="Gene3D" id="3.40.50.720">
    <property type="entry name" value="NAD(P)-binding Rossmann-like Domain"/>
    <property type="match status" value="1"/>
</dbReference>
<keyword evidence="3" id="KW-0067">ATP-binding</keyword>
<organism evidence="5 6">
    <name type="scientific">Acetivibrio straminisolvens JCM 21531</name>
    <dbReference type="NCBI Taxonomy" id="1294263"/>
    <lineage>
        <taxon>Bacteria</taxon>
        <taxon>Bacillati</taxon>
        <taxon>Bacillota</taxon>
        <taxon>Clostridia</taxon>
        <taxon>Eubacteriales</taxon>
        <taxon>Oscillospiraceae</taxon>
        <taxon>Acetivibrio</taxon>
    </lineage>
</organism>
<feature type="domain" description="CoA-binding" evidence="4">
    <location>
        <begin position="8"/>
        <end position="101"/>
    </location>
</feature>